<sequence length="188" mass="20060">MSRWPSNSRGRLAQAAMGMFAERGFDQTTVADIAARAGLTERTFFRHFSDKREVLFHGGSHLEEVMTAAVAAAPPDATPLAAVAAGVAAVGPAFEGGRTGSRLRQSIIETHPDLQEREAAKLCHLGLALAESLRARGVAEPVASLVADVGIAVFRAAFAQWLASEDDDIRTLIDQYFDELVKVAQSGL</sequence>
<dbReference type="PROSITE" id="PS50977">
    <property type="entry name" value="HTH_TETR_2"/>
    <property type="match status" value="1"/>
</dbReference>
<dbReference type="Pfam" id="PF00440">
    <property type="entry name" value="TetR_N"/>
    <property type="match status" value="1"/>
</dbReference>
<protein>
    <submittedName>
        <fullName evidence="6">TetR/AcrR family transcriptional regulator</fullName>
    </submittedName>
</protein>
<evidence type="ECO:0000256" key="4">
    <source>
        <dbReference type="PROSITE-ProRule" id="PRU00335"/>
    </source>
</evidence>
<accession>A0ABN2UWU8</accession>
<dbReference type="InterPro" id="IPR001647">
    <property type="entry name" value="HTH_TetR"/>
</dbReference>
<evidence type="ECO:0000313" key="7">
    <source>
        <dbReference type="Proteomes" id="UP001500751"/>
    </source>
</evidence>
<evidence type="ECO:0000256" key="1">
    <source>
        <dbReference type="ARBA" id="ARBA00023015"/>
    </source>
</evidence>
<keyword evidence="7" id="KW-1185">Reference proteome</keyword>
<comment type="caution">
    <text evidence="6">The sequence shown here is derived from an EMBL/GenBank/DDBJ whole genome shotgun (WGS) entry which is preliminary data.</text>
</comment>
<dbReference type="InterPro" id="IPR050109">
    <property type="entry name" value="HTH-type_TetR-like_transc_reg"/>
</dbReference>
<proteinExistence type="predicted"/>
<dbReference type="PANTHER" id="PTHR30055:SF238">
    <property type="entry name" value="MYCOFACTOCIN BIOSYNTHESIS TRANSCRIPTIONAL REGULATOR MFTR-RELATED"/>
    <property type="match status" value="1"/>
</dbReference>
<dbReference type="InterPro" id="IPR041347">
    <property type="entry name" value="MftR_C"/>
</dbReference>
<dbReference type="Pfam" id="PF17754">
    <property type="entry name" value="TetR_C_14"/>
    <property type="match status" value="1"/>
</dbReference>
<dbReference type="Gene3D" id="1.10.357.10">
    <property type="entry name" value="Tetracycline Repressor, domain 2"/>
    <property type="match status" value="1"/>
</dbReference>
<evidence type="ECO:0000256" key="2">
    <source>
        <dbReference type="ARBA" id="ARBA00023125"/>
    </source>
</evidence>
<evidence type="ECO:0000313" key="6">
    <source>
        <dbReference type="EMBL" id="GAA2045175.1"/>
    </source>
</evidence>
<dbReference type="SUPFAM" id="SSF46689">
    <property type="entry name" value="Homeodomain-like"/>
    <property type="match status" value="1"/>
</dbReference>
<name>A0ABN2UWU8_9ACTN</name>
<dbReference type="InterPro" id="IPR023772">
    <property type="entry name" value="DNA-bd_HTH_TetR-type_CS"/>
</dbReference>
<keyword evidence="1" id="KW-0805">Transcription regulation</keyword>
<dbReference type="EMBL" id="BAAAQN010000038">
    <property type="protein sequence ID" value="GAA2045175.1"/>
    <property type="molecule type" value="Genomic_DNA"/>
</dbReference>
<feature type="domain" description="HTH tetR-type" evidence="5">
    <location>
        <begin position="6"/>
        <end position="66"/>
    </location>
</feature>
<dbReference type="PRINTS" id="PR00455">
    <property type="entry name" value="HTHTETR"/>
</dbReference>
<dbReference type="InterPro" id="IPR009057">
    <property type="entry name" value="Homeodomain-like_sf"/>
</dbReference>
<gene>
    <name evidence="6" type="ORF">GCM10009839_56370</name>
</gene>
<keyword evidence="3" id="KW-0804">Transcription</keyword>
<evidence type="ECO:0000259" key="5">
    <source>
        <dbReference type="PROSITE" id="PS50977"/>
    </source>
</evidence>
<organism evidence="6 7">
    <name type="scientific">Catenulispora yoronensis</name>
    <dbReference type="NCBI Taxonomy" id="450799"/>
    <lineage>
        <taxon>Bacteria</taxon>
        <taxon>Bacillati</taxon>
        <taxon>Actinomycetota</taxon>
        <taxon>Actinomycetes</taxon>
        <taxon>Catenulisporales</taxon>
        <taxon>Catenulisporaceae</taxon>
        <taxon>Catenulispora</taxon>
    </lineage>
</organism>
<keyword evidence="2 4" id="KW-0238">DNA-binding</keyword>
<dbReference type="RefSeq" id="WP_344668685.1">
    <property type="nucleotide sequence ID" value="NZ_BAAAQN010000038.1"/>
</dbReference>
<reference evidence="6 7" key="1">
    <citation type="journal article" date="2019" name="Int. J. Syst. Evol. Microbiol.">
        <title>The Global Catalogue of Microorganisms (GCM) 10K type strain sequencing project: providing services to taxonomists for standard genome sequencing and annotation.</title>
        <authorList>
            <consortium name="The Broad Institute Genomics Platform"/>
            <consortium name="The Broad Institute Genome Sequencing Center for Infectious Disease"/>
            <person name="Wu L."/>
            <person name="Ma J."/>
        </authorList>
    </citation>
    <scope>NUCLEOTIDE SEQUENCE [LARGE SCALE GENOMIC DNA]</scope>
    <source>
        <strain evidence="6 7">JCM 16014</strain>
    </source>
</reference>
<dbReference type="PANTHER" id="PTHR30055">
    <property type="entry name" value="HTH-TYPE TRANSCRIPTIONAL REGULATOR RUTR"/>
    <property type="match status" value="1"/>
</dbReference>
<dbReference type="PROSITE" id="PS01081">
    <property type="entry name" value="HTH_TETR_1"/>
    <property type="match status" value="1"/>
</dbReference>
<dbReference type="Proteomes" id="UP001500751">
    <property type="component" value="Unassembled WGS sequence"/>
</dbReference>
<feature type="DNA-binding region" description="H-T-H motif" evidence="4">
    <location>
        <begin position="29"/>
        <end position="48"/>
    </location>
</feature>
<evidence type="ECO:0000256" key="3">
    <source>
        <dbReference type="ARBA" id="ARBA00023163"/>
    </source>
</evidence>